<gene>
    <name evidence="5" type="ORF">F1193_16160</name>
</gene>
<name>A0A5M6HJW6_9HYPH</name>
<evidence type="ECO:0000313" key="6">
    <source>
        <dbReference type="Proteomes" id="UP000323886"/>
    </source>
</evidence>
<dbReference type="EMBL" id="VWPL01000049">
    <property type="protein sequence ID" value="KAA5595918.1"/>
    <property type="molecule type" value="Genomic_DNA"/>
</dbReference>
<dbReference type="Proteomes" id="UP000323886">
    <property type="component" value="Unassembled WGS sequence"/>
</dbReference>
<dbReference type="PANTHER" id="PTHR43434">
    <property type="entry name" value="PHOSPHOGLYCOLATE PHOSPHATASE"/>
    <property type="match status" value="1"/>
</dbReference>
<dbReference type="Gene3D" id="1.10.150.240">
    <property type="entry name" value="Putative phosphatase, domain 2"/>
    <property type="match status" value="1"/>
</dbReference>
<dbReference type="SUPFAM" id="SSF56784">
    <property type="entry name" value="HAD-like"/>
    <property type="match status" value="1"/>
</dbReference>
<evidence type="ECO:0000256" key="3">
    <source>
        <dbReference type="ARBA" id="ARBA00006171"/>
    </source>
</evidence>
<comment type="similarity">
    <text evidence="3">Belongs to the HAD-like hydrolase superfamily. CbbY/CbbZ/Gph/YieH family.</text>
</comment>
<dbReference type="GO" id="GO:0008967">
    <property type="term" value="F:phosphoglycolate phosphatase activity"/>
    <property type="evidence" value="ECO:0007669"/>
    <property type="project" value="UniProtKB-EC"/>
</dbReference>
<organism evidence="5 6">
    <name type="scientific">Blastochloris sulfoviridis</name>
    <dbReference type="NCBI Taxonomy" id="50712"/>
    <lineage>
        <taxon>Bacteria</taxon>
        <taxon>Pseudomonadati</taxon>
        <taxon>Pseudomonadota</taxon>
        <taxon>Alphaproteobacteria</taxon>
        <taxon>Hyphomicrobiales</taxon>
        <taxon>Blastochloridaceae</taxon>
        <taxon>Blastochloris</taxon>
    </lineage>
</organism>
<comment type="caution">
    <text evidence="5">The sequence shown here is derived from an EMBL/GenBank/DDBJ whole genome shotgun (WGS) entry which is preliminary data.</text>
</comment>
<dbReference type="PANTHER" id="PTHR43434:SF1">
    <property type="entry name" value="PHOSPHOGLYCOLATE PHOSPHATASE"/>
    <property type="match status" value="1"/>
</dbReference>
<keyword evidence="6" id="KW-1185">Reference proteome</keyword>
<protein>
    <recommendedName>
        <fullName evidence="4">phosphoglycolate phosphatase</fullName>
        <ecNumber evidence="4">3.1.3.18</ecNumber>
    </recommendedName>
</protein>
<dbReference type="OrthoDB" id="9797743at2"/>
<accession>A0A5M6HJW6</accession>
<dbReference type="InterPro" id="IPR023214">
    <property type="entry name" value="HAD_sf"/>
</dbReference>
<dbReference type="NCBIfam" id="TIGR01549">
    <property type="entry name" value="HAD-SF-IA-v1"/>
    <property type="match status" value="1"/>
</dbReference>
<dbReference type="InterPro" id="IPR006439">
    <property type="entry name" value="HAD-SF_hydro_IA"/>
</dbReference>
<dbReference type="InterPro" id="IPR036412">
    <property type="entry name" value="HAD-like_sf"/>
</dbReference>
<dbReference type="Pfam" id="PF00702">
    <property type="entry name" value="Hydrolase"/>
    <property type="match status" value="1"/>
</dbReference>
<dbReference type="AlphaFoldDB" id="A0A5M6HJW6"/>
<keyword evidence="5" id="KW-0378">Hydrolase</keyword>
<dbReference type="SFLD" id="SFLDS00003">
    <property type="entry name" value="Haloacid_Dehalogenase"/>
    <property type="match status" value="1"/>
</dbReference>
<evidence type="ECO:0000256" key="1">
    <source>
        <dbReference type="ARBA" id="ARBA00000830"/>
    </source>
</evidence>
<comment type="pathway">
    <text evidence="2">Organic acid metabolism; glycolate biosynthesis; glycolate from 2-phosphoglycolate: step 1/1.</text>
</comment>
<dbReference type="GO" id="GO:0006281">
    <property type="term" value="P:DNA repair"/>
    <property type="evidence" value="ECO:0007669"/>
    <property type="project" value="TreeGrafter"/>
</dbReference>
<comment type="catalytic activity">
    <reaction evidence="1">
        <text>2-phosphoglycolate + H2O = glycolate + phosphate</text>
        <dbReference type="Rhea" id="RHEA:14369"/>
        <dbReference type="ChEBI" id="CHEBI:15377"/>
        <dbReference type="ChEBI" id="CHEBI:29805"/>
        <dbReference type="ChEBI" id="CHEBI:43474"/>
        <dbReference type="ChEBI" id="CHEBI:58033"/>
        <dbReference type="EC" id="3.1.3.18"/>
    </reaction>
</comment>
<dbReference type="SFLD" id="SFLDG01129">
    <property type="entry name" value="C1.5:_HAD__Beta-PGM__Phosphata"/>
    <property type="match status" value="1"/>
</dbReference>
<evidence type="ECO:0000256" key="4">
    <source>
        <dbReference type="ARBA" id="ARBA00013078"/>
    </source>
</evidence>
<dbReference type="GO" id="GO:0005829">
    <property type="term" value="C:cytosol"/>
    <property type="evidence" value="ECO:0007669"/>
    <property type="project" value="TreeGrafter"/>
</dbReference>
<proteinExistence type="inferred from homology"/>
<dbReference type="InterPro" id="IPR023198">
    <property type="entry name" value="PGP-like_dom2"/>
</dbReference>
<evidence type="ECO:0000313" key="5">
    <source>
        <dbReference type="EMBL" id="KAA5595918.1"/>
    </source>
</evidence>
<dbReference type="InterPro" id="IPR050155">
    <property type="entry name" value="HAD-like_hydrolase_sf"/>
</dbReference>
<dbReference type="EC" id="3.1.3.18" evidence="4"/>
<evidence type="ECO:0000256" key="2">
    <source>
        <dbReference type="ARBA" id="ARBA00004818"/>
    </source>
</evidence>
<dbReference type="Gene3D" id="3.40.50.1000">
    <property type="entry name" value="HAD superfamily/HAD-like"/>
    <property type="match status" value="1"/>
</dbReference>
<dbReference type="RefSeq" id="WP_150098836.1">
    <property type="nucleotide sequence ID" value="NZ_VWPL01000049.1"/>
</dbReference>
<sequence>MPVRASSIRAVLFDKDGTLVDFDATWGPAGLAVMRALAGGDDNALARLLDVADYDLAARRFRPTSPVIAGSSGDYGPQWAEALRRPTSAAFFAEMDALFLAHGLDWVAPVGAPGPVLDALASRGVAMGIATNDGEASARAQMAALGLDRHLAFYSGWDSGHGRKPGPGPVQAFAAAVGVAPHEVALVGDSLHDLHAARAAGALAVAVLTGPRGLAARDDMAPFADILLATLDPLPDLLAKAGA</sequence>
<reference evidence="5 6" key="1">
    <citation type="submission" date="2019-09" db="EMBL/GenBank/DDBJ databases">
        <title>Draft Whole-Genome sequence of Blastochloris sulfoviridis DSM 729.</title>
        <authorList>
            <person name="Meyer T.E."/>
            <person name="Kyndt J.A."/>
        </authorList>
    </citation>
    <scope>NUCLEOTIDE SEQUENCE [LARGE SCALE GENOMIC DNA]</scope>
    <source>
        <strain evidence="5 6">DSM 729</strain>
    </source>
</reference>